<evidence type="ECO:0000256" key="1">
    <source>
        <dbReference type="SAM" id="MobiDB-lite"/>
    </source>
</evidence>
<accession>A0A8T9AJB3</accession>
<dbReference type="AlphaFoldDB" id="A0A8T9AJB3"/>
<dbReference type="Proteomes" id="UP000235507">
    <property type="component" value="Unassembled WGS sequence"/>
</dbReference>
<evidence type="ECO:0000313" key="3">
    <source>
        <dbReference type="Proteomes" id="UP000235507"/>
    </source>
</evidence>
<dbReference type="PANTHER" id="PTHR33973:SF4">
    <property type="entry name" value="OS07G0153300 PROTEIN"/>
    <property type="match status" value="1"/>
</dbReference>
<gene>
    <name evidence="2" type="ORF">C1D09_027390</name>
</gene>
<reference evidence="2" key="1">
    <citation type="submission" date="2019-07" db="EMBL/GenBank/DDBJ databases">
        <title>Mesorhizobum intechiensis sp. nov. isolated from nodules of Lotus tenuis growing in lowlands of the Flooding Pampa, Argentina.</title>
        <authorList>
            <person name="Estrella M.J."/>
            <person name="Torres Tejerizo G.A."/>
            <person name="Cumpa Velazquez L.M."/>
            <person name="Fontana F."/>
            <person name="Hansen L."/>
            <person name="Pistorio M."/>
            <person name="Sannazzaro A.I."/>
        </authorList>
    </citation>
    <scope>NUCLEOTIDE SEQUENCE</scope>
    <source>
        <strain evidence="2">BD68</strain>
    </source>
</reference>
<dbReference type="OrthoDB" id="9778801at2"/>
<dbReference type="RefSeq" id="WP_143977189.1">
    <property type="nucleotide sequence ID" value="NZ_PNOT02000322.1"/>
</dbReference>
<sequence length="273" mass="30838">MMLELESALYAGKVMHQRLKPRQHRLSYRMFFLLLDLDEVEVLSKRLRLLSHNRFNLFGFFDRDHGDGSSGSLKAYIEGQLIMAGIEAGGPVRLLSMPRMIGYAFNPLSIYFCHNRQGDLTAILYEVNNTFGQRHSYLIPVSDAREGTVRQHCDKRLYVSPFMAMGMNYSFRIGLPGDNVAIHITGSDDQGPLIVASFSGKRRMLTDAALMRAFFSYPLMTLKVVAGIHWEALRLWAKGVRLHKRPAPPRRPVTHVASPKLSQGKTGPDVVGY</sequence>
<dbReference type="Pfam" id="PF07103">
    <property type="entry name" value="DUF1365"/>
    <property type="match status" value="1"/>
</dbReference>
<keyword evidence="3" id="KW-1185">Reference proteome</keyword>
<feature type="region of interest" description="Disordered" evidence="1">
    <location>
        <begin position="246"/>
        <end position="273"/>
    </location>
</feature>
<organism evidence="2 3">
    <name type="scientific">Mesorhizobium intechi</name>
    <dbReference type="NCBI Taxonomy" id="537601"/>
    <lineage>
        <taxon>Bacteria</taxon>
        <taxon>Pseudomonadati</taxon>
        <taxon>Pseudomonadota</taxon>
        <taxon>Alphaproteobacteria</taxon>
        <taxon>Hyphomicrobiales</taxon>
        <taxon>Phyllobacteriaceae</taxon>
        <taxon>Mesorhizobium</taxon>
    </lineage>
</organism>
<comment type="caution">
    <text evidence="2">The sequence shown here is derived from an EMBL/GenBank/DDBJ whole genome shotgun (WGS) entry which is preliminary data.</text>
</comment>
<dbReference type="PANTHER" id="PTHR33973">
    <property type="entry name" value="OS07G0153300 PROTEIN"/>
    <property type="match status" value="1"/>
</dbReference>
<dbReference type="EMBL" id="PNOT02000322">
    <property type="protein sequence ID" value="TSE03101.1"/>
    <property type="molecule type" value="Genomic_DNA"/>
</dbReference>
<dbReference type="InterPro" id="IPR010775">
    <property type="entry name" value="DUF1365"/>
</dbReference>
<name>A0A8T9AJB3_9HYPH</name>
<evidence type="ECO:0000313" key="2">
    <source>
        <dbReference type="EMBL" id="TSE03101.1"/>
    </source>
</evidence>
<protein>
    <submittedName>
        <fullName evidence="2">DUF1365 domain-containing protein</fullName>
    </submittedName>
</protein>
<proteinExistence type="predicted"/>